<dbReference type="InterPro" id="IPR027417">
    <property type="entry name" value="P-loop_NTPase"/>
</dbReference>
<dbReference type="PROSITE" id="PS00152">
    <property type="entry name" value="ATPASE_ALPHA_BETA"/>
    <property type="match status" value="1"/>
</dbReference>
<dbReference type="Gene3D" id="2.40.30.20">
    <property type="match status" value="1"/>
</dbReference>
<keyword evidence="11 12" id="KW-0066">ATP synthesis</keyword>
<dbReference type="GO" id="GO:0043531">
    <property type="term" value="F:ADP binding"/>
    <property type="evidence" value="ECO:0007669"/>
    <property type="project" value="TreeGrafter"/>
</dbReference>
<keyword evidence="8 12" id="KW-0406">Ion transport</keyword>
<dbReference type="InterPro" id="IPR004100">
    <property type="entry name" value="ATPase_F1/V1/A1_a/bsu_N"/>
</dbReference>
<dbReference type="AlphaFoldDB" id="A0A1H1RKL9"/>
<reference evidence="17" key="1">
    <citation type="submission" date="2016-10" db="EMBL/GenBank/DDBJ databases">
        <authorList>
            <person name="Varghese N."/>
            <person name="Submissions S."/>
        </authorList>
    </citation>
    <scope>NUCLEOTIDE SEQUENCE [LARGE SCALE GENOMIC DNA]</scope>
    <source>
        <strain evidence="17">DSM 21772</strain>
    </source>
</reference>
<evidence type="ECO:0000256" key="1">
    <source>
        <dbReference type="ARBA" id="ARBA00004370"/>
    </source>
</evidence>
<comment type="similarity">
    <text evidence="2 12">Belongs to the ATPase alpha/beta chains family.</text>
</comment>
<gene>
    <name evidence="12" type="primary">atpA</name>
    <name evidence="16" type="ORF">SAMN04489834_1340</name>
</gene>
<evidence type="ECO:0000256" key="10">
    <source>
        <dbReference type="ARBA" id="ARBA00023196"/>
    </source>
</evidence>
<dbReference type="InterPro" id="IPR033732">
    <property type="entry name" value="ATP_synth_F1_a_nt-bd_dom"/>
</dbReference>
<dbReference type="HAMAP" id="MF_01346">
    <property type="entry name" value="ATP_synth_alpha_bact"/>
    <property type="match status" value="1"/>
</dbReference>
<keyword evidence="3 12" id="KW-0813">Transport</keyword>
<comment type="subcellular location">
    <subcellularLocation>
        <location evidence="12">Cell membrane</location>
        <topology evidence="12">Peripheral membrane protein</topology>
    </subcellularLocation>
    <subcellularLocation>
        <location evidence="1">Membrane</location>
    </subcellularLocation>
</comment>
<organism evidence="16 17">
    <name type="scientific">Microterricola viridarii</name>
    <dbReference type="NCBI Taxonomy" id="412690"/>
    <lineage>
        <taxon>Bacteria</taxon>
        <taxon>Bacillati</taxon>
        <taxon>Actinomycetota</taxon>
        <taxon>Actinomycetes</taxon>
        <taxon>Micrococcales</taxon>
        <taxon>Microbacteriaceae</taxon>
        <taxon>Microterricola</taxon>
    </lineage>
</organism>
<evidence type="ECO:0000313" key="16">
    <source>
        <dbReference type="EMBL" id="SDS36056.1"/>
    </source>
</evidence>
<dbReference type="InterPro" id="IPR005294">
    <property type="entry name" value="ATP_synth_F1_asu"/>
</dbReference>
<dbReference type="CDD" id="cd18116">
    <property type="entry name" value="ATP-synt_F1_alpha_N"/>
    <property type="match status" value="1"/>
</dbReference>
<keyword evidence="4 12" id="KW-1003">Cell membrane</keyword>
<keyword evidence="12" id="KW-0375">Hydrogen ion transport</keyword>
<evidence type="ECO:0000259" key="15">
    <source>
        <dbReference type="Pfam" id="PF02874"/>
    </source>
</evidence>
<evidence type="ECO:0000256" key="4">
    <source>
        <dbReference type="ARBA" id="ARBA00022475"/>
    </source>
</evidence>
<dbReference type="CDD" id="cd01132">
    <property type="entry name" value="F1-ATPase_alpha_CD"/>
    <property type="match status" value="1"/>
</dbReference>
<dbReference type="InterPro" id="IPR038376">
    <property type="entry name" value="ATP_synth_asu_C_sf"/>
</dbReference>
<dbReference type="InterPro" id="IPR023366">
    <property type="entry name" value="ATP_synth_asu-like_sf"/>
</dbReference>
<dbReference type="GO" id="GO:0046933">
    <property type="term" value="F:proton-transporting ATP synthase activity, rotational mechanism"/>
    <property type="evidence" value="ECO:0007669"/>
    <property type="project" value="UniProtKB-UniRule"/>
</dbReference>
<dbReference type="SUPFAM" id="SSF52540">
    <property type="entry name" value="P-loop containing nucleoside triphosphate hydrolases"/>
    <property type="match status" value="1"/>
</dbReference>
<dbReference type="NCBIfam" id="TIGR00962">
    <property type="entry name" value="atpA"/>
    <property type="match status" value="1"/>
</dbReference>
<dbReference type="RefSeq" id="WP_083365344.1">
    <property type="nucleotide sequence ID" value="NZ_LT629742.1"/>
</dbReference>
<accession>A0A1H1RKL9</accession>
<evidence type="ECO:0000256" key="2">
    <source>
        <dbReference type="ARBA" id="ARBA00008936"/>
    </source>
</evidence>
<dbReference type="EC" id="7.1.2.2" evidence="12"/>
<proteinExistence type="inferred from homology"/>
<dbReference type="EMBL" id="LT629742">
    <property type="protein sequence ID" value="SDS36056.1"/>
    <property type="molecule type" value="Genomic_DNA"/>
</dbReference>
<dbReference type="PANTHER" id="PTHR48082">
    <property type="entry name" value="ATP SYNTHASE SUBUNIT ALPHA, MITOCHONDRIAL"/>
    <property type="match status" value="1"/>
</dbReference>
<dbReference type="FunFam" id="3.40.50.300:FF:000002">
    <property type="entry name" value="ATP synthase subunit alpha"/>
    <property type="match status" value="1"/>
</dbReference>
<dbReference type="NCBIfam" id="NF009884">
    <property type="entry name" value="PRK13343.1"/>
    <property type="match status" value="1"/>
</dbReference>
<evidence type="ECO:0000256" key="5">
    <source>
        <dbReference type="ARBA" id="ARBA00022741"/>
    </source>
</evidence>
<keyword evidence="9 12" id="KW-0472">Membrane</keyword>
<keyword evidence="10 12" id="KW-0139">CF(1)</keyword>
<evidence type="ECO:0000313" key="17">
    <source>
        <dbReference type="Proteomes" id="UP000181956"/>
    </source>
</evidence>
<dbReference type="STRING" id="412690.SAMN04489834_1340"/>
<feature type="domain" description="ATPase F1/V1/A1 complex alpha/beta subunit nucleotide-binding" evidence="13">
    <location>
        <begin position="153"/>
        <end position="376"/>
    </location>
</feature>
<dbReference type="FunFam" id="1.20.150.20:FF:000001">
    <property type="entry name" value="ATP synthase subunit alpha"/>
    <property type="match status" value="1"/>
</dbReference>
<feature type="site" description="Required for activity" evidence="12">
    <location>
        <position position="374"/>
    </location>
</feature>
<evidence type="ECO:0000259" key="14">
    <source>
        <dbReference type="Pfam" id="PF00306"/>
    </source>
</evidence>
<feature type="domain" description="ATP synthase alpha subunit C-terminal" evidence="14">
    <location>
        <begin position="383"/>
        <end position="507"/>
    </location>
</feature>
<dbReference type="InterPro" id="IPR000194">
    <property type="entry name" value="ATPase_F1/V1/A1_a/bsu_nucl-bd"/>
</dbReference>
<dbReference type="Gene3D" id="3.40.50.300">
    <property type="entry name" value="P-loop containing nucleotide triphosphate hydrolases"/>
    <property type="match status" value="1"/>
</dbReference>
<dbReference type="InterPro" id="IPR020003">
    <property type="entry name" value="ATPase_a/bsu_AS"/>
</dbReference>
<dbReference type="Pfam" id="PF02874">
    <property type="entry name" value="ATP-synt_ab_N"/>
    <property type="match status" value="1"/>
</dbReference>
<feature type="domain" description="ATPase F1/V1/A1 complex alpha/beta subunit N-terminal" evidence="15">
    <location>
        <begin position="31"/>
        <end position="96"/>
    </location>
</feature>
<dbReference type="GO" id="GO:0045259">
    <property type="term" value="C:proton-transporting ATP synthase complex"/>
    <property type="evidence" value="ECO:0007669"/>
    <property type="project" value="UniProtKB-KW"/>
</dbReference>
<evidence type="ECO:0000256" key="8">
    <source>
        <dbReference type="ARBA" id="ARBA00023065"/>
    </source>
</evidence>
<evidence type="ECO:0000256" key="3">
    <source>
        <dbReference type="ARBA" id="ARBA00022448"/>
    </source>
</evidence>
<dbReference type="SUPFAM" id="SSF47917">
    <property type="entry name" value="C-terminal domain of alpha and beta subunits of F1 ATP synthase"/>
    <property type="match status" value="1"/>
</dbReference>
<comment type="catalytic activity">
    <reaction evidence="12">
        <text>ATP + H2O + 4 H(+)(in) = ADP + phosphate + 5 H(+)(out)</text>
        <dbReference type="Rhea" id="RHEA:57720"/>
        <dbReference type="ChEBI" id="CHEBI:15377"/>
        <dbReference type="ChEBI" id="CHEBI:15378"/>
        <dbReference type="ChEBI" id="CHEBI:30616"/>
        <dbReference type="ChEBI" id="CHEBI:43474"/>
        <dbReference type="ChEBI" id="CHEBI:456216"/>
        <dbReference type="EC" id="7.1.2.2"/>
    </reaction>
</comment>
<sequence>MAELTISPDEIRDALKDFVKAYEPGSAAATEVGHVTDAGDGIAHVEGLPGVMANELIKFADGTLGLAQNLDEDEVGVVVLGEFDGIVEGMEVTRTGEVLSVPVGDAFLGRVVDPLGAPIDGLGEIVAEGRRALELQAPGVMARKSVHEPMQTGIKAIDAMIPIGRGQRQLIIGDRQTGKTALAIDTIINQKANWESGDVNKQVRCIYVAIGQKGSTIASVKGALEDAGAMEYTTIVAAPASDPAGFKYLAPYTGSAIGQHWMYGGKHVLIVFDDLSKQAEAYRAVSLLLRRPPGREAYPGDVFYLHSRLLERCAKLSDELGAGSMTGLPIIETKANDVSAYIPTNVISITDGQIFLQSDLFNANQRPAVDVGISVSRVGGDAQVKSIKKVSGTLKLELAQYRSLEAFAMFASDLDAASRRQLARGARLTELLKQPQYSPFPVEDQVVSIWAGTNGKLDEVPVEDILRFERELLDYLGRSTEVLNTLRATNVLDDATVAEMSAAVDKFKLEFQTGDGKPLASNEKFEAIAEEDVNQEKIVKGRR</sequence>
<dbReference type="Gene3D" id="1.20.150.20">
    <property type="entry name" value="ATP synthase alpha/beta chain, C-terminal domain"/>
    <property type="match status" value="1"/>
</dbReference>
<name>A0A1H1RKL9_9MICO</name>
<dbReference type="Pfam" id="PF00306">
    <property type="entry name" value="ATP-synt_ab_C"/>
    <property type="match status" value="1"/>
</dbReference>
<evidence type="ECO:0000256" key="7">
    <source>
        <dbReference type="ARBA" id="ARBA00022967"/>
    </source>
</evidence>
<dbReference type="OrthoDB" id="9803053at2"/>
<keyword evidence="6 12" id="KW-0067">ATP-binding</keyword>
<keyword evidence="17" id="KW-1185">Reference proteome</keyword>
<dbReference type="SUPFAM" id="SSF50615">
    <property type="entry name" value="N-terminal domain of alpha and beta subunits of F1 ATP synthase"/>
    <property type="match status" value="1"/>
</dbReference>
<evidence type="ECO:0000259" key="13">
    <source>
        <dbReference type="Pfam" id="PF00006"/>
    </source>
</evidence>
<keyword evidence="7 12" id="KW-1278">Translocase</keyword>
<protein>
    <recommendedName>
        <fullName evidence="12">ATP synthase subunit alpha</fullName>
        <ecNumber evidence="12">7.1.2.2</ecNumber>
    </recommendedName>
    <alternativeName>
        <fullName evidence="12">ATP synthase F1 sector subunit alpha</fullName>
    </alternativeName>
    <alternativeName>
        <fullName evidence="12">F-ATPase subunit alpha</fullName>
    </alternativeName>
</protein>
<dbReference type="GO" id="GO:0005524">
    <property type="term" value="F:ATP binding"/>
    <property type="evidence" value="ECO:0007669"/>
    <property type="project" value="UniProtKB-UniRule"/>
</dbReference>
<keyword evidence="5 12" id="KW-0547">Nucleotide-binding</keyword>
<dbReference type="Proteomes" id="UP000181956">
    <property type="component" value="Chromosome I"/>
</dbReference>
<evidence type="ECO:0000256" key="9">
    <source>
        <dbReference type="ARBA" id="ARBA00023136"/>
    </source>
</evidence>
<dbReference type="Pfam" id="PF00006">
    <property type="entry name" value="ATP-synt_ab"/>
    <property type="match status" value="1"/>
</dbReference>
<evidence type="ECO:0000256" key="6">
    <source>
        <dbReference type="ARBA" id="ARBA00022840"/>
    </source>
</evidence>
<dbReference type="GO" id="GO:0005886">
    <property type="term" value="C:plasma membrane"/>
    <property type="evidence" value="ECO:0007669"/>
    <property type="project" value="UniProtKB-SubCell"/>
</dbReference>
<dbReference type="CDD" id="cd18113">
    <property type="entry name" value="ATP-synt_F1_alpha_C"/>
    <property type="match status" value="1"/>
</dbReference>
<evidence type="ECO:0000256" key="11">
    <source>
        <dbReference type="ARBA" id="ARBA00023310"/>
    </source>
</evidence>
<feature type="binding site" evidence="12">
    <location>
        <begin position="173"/>
        <end position="180"/>
    </location>
    <ligand>
        <name>ATP</name>
        <dbReference type="ChEBI" id="CHEBI:30616"/>
    </ligand>
</feature>
<evidence type="ECO:0000256" key="12">
    <source>
        <dbReference type="HAMAP-Rule" id="MF_01346"/>
    </source>
</evidence>
<dbReference type="InterPro" id="IPR036121">
    <property type="entry name" value="ATPase_F1/V1/A1_a/bsu_N_sf"/>
</dbReference>
<dbReference type="PANTHER" id="PTHR48082:SF2">
    <property type="entry name" value="ATP SYNTHASE SUBUNIT ALPHA, MITOCHONDRIAL"/>
    <property type="match status" value="1"/>
</dbReference>
<comment type="function">
    <text evidence="12">Produces ATP from ADP in the presence of a proton gradient across the membrane. The alpha chain is a regulatory subunit.</text>
</comment>
<dbReference type="InterPro" id="IPR000793">
    <property type="entry name" value="ATP_synth_asu_C"/>
</dbReference>